<evidence type="ECO:0000256" key="5">
    <source>
        <dbReference type="ARBA" id="ARBA00023001"/>
    </source>
</evidence>
<dbReference type="GO" id="GO:0016162">
    <property type="term" value="F:cellulose 1,4-beta-cellobiosidase activity"/>
    <property type="evidence" value="ECO:0007669"/>
    <property type="project" value="UniProtKB-EC"/>
</dbReference>
<dbReference type="Gene3D" id="2.70.100.10">
    <property type="entry name" value="Glycoside hydrolase, family 7, domain"/>
    <property type="match status" value="1"/>
</dbReference>
<keyword evidence="4 9" id="KW-0378">Hydrolase</keyword>
<evidence type="ECO:0000256" key="4">
    <source>
        <dbReference type="ARBA" id="ARBA00022801"/>
    </source>
</evidence>
<gene>
    <name evidence="11" type="ORF">PSTT_08912</name>
</gene>
<dbReference type="Pfam" id="PF00840">
    <property type="entry name" value="Glyco_hydro_7"/>
    <property type="match status" value="1"/>
</dbReference>
<evidence type="ECO:0000256" key="2">
    <source>
        <dbReference type="ARBA" id="ARBA00006044"/>
    </source>
</evidence>
<dbReference type="InterPro" id="IPR037019">
    <property type="entry name" value="Glyco_hydro_7_sf"/>
</dbReference>
<sequence>MFFDTSGSLIIPGYIYNNIKMVGNAALLWFTFSKAMSIVNSQASSKSQPEPNLPLEIQTCTLAEGCQTVPGSITLDADWRSLKDLGGRNDCLKEKVWNKTLCPDPVTCAKKCALGSIDYAKEGITTNGSSVGLNLFKDGRNDEIGSRIYLLDAQDKYRMFYLLNQELSFDVDTSQSSCGVNNAIYFSAMKPDGGRSETNEAGSKYGTGYCDAQGLMNMHFVEGKGNLQTGSGAVGYACPEFDLWEANSISQAFTVHNCQDIEASVCQGEKCHGLCDGAGCDFSSFKMGDTSFYGPSKTVDTNKKFSVVTQFITDDNTDSGELVEIRRFYRQGGRLIPNSKVNFTEVPPFDSITNESCDQLESPFGRSDGFRKMGGLSKMGASMRNGMVLVMSIWADKVGGMSWLDGENLDKKSQKLGSARGTCPPGAGEPSRIRKVNPDAGVEFSTIRVGPIGSTSKS</sequence>
<accession>A0A2S4VAG3</accession>
<comment type="catalytic activity">
    <reaction evidence="1">
        <text>Hydrolysis of (1-&gt;4)-beta-D-glucosidic linkages in cellulose and cellotetraose, releasing cellobiose from the non-reducing ends of the chains.</text>
        <dbReference type="EC" id="3.2.1.91"/>
    </reaction>
</comment>
<dbReference type="PRINTS" id="PR00734">
    <property type="entry name" value="GLHYDRLASE7"/>
</dbReference>
<name>A0A2S4VAG3_9BASI</name>
<dbReference type="EC" id="3.2.1.-" evidence="9"/>
<protein>
    <recommendedName>
        <fullName evidence="9">Glucanase</fullName>
        <ecNumber evidence="9">3.2.1.-</ecNumber>
    </recommendedName>
</protein>
<evidence type="ECO:0000256" key="7">
    <source>
        <dbReference type="ARBA" id="ARBA00023295"/>
    </source>
</evidence>
<keyword evidence="8 9" id="KW-0624">Polysaccharide degradation</keyword>
<dbReference type="VEuPathDB" id="FungiDB:PSHT_09076"/>
<organism evidence="11 12">
    <name type="scientific">Puccinia striiformis</name>
    <dbReference type="NCBI Taxonomy" id="27350"/>
    <lineage>
        <taxon>Eukaryota</taxon>
        <taxon>Fungi</taxon>
        <taxon>Dikarya</taxon>
        <taxon>Basidiomycota</taxon>
        <taxon>Pucciniomycotina</taxon>
        <taxon>Pucciniomycetes</taxon>
        <taxon>Pucciniales</taxon>
        <taxon>Pucciniaceae</taxon>
        <taxon>Puccinia</taxon>
    </lineage>
</organism>
<dbReference type="InterPro" id="IPR013320">
    <property type="entry name" value="ConA-like_dom_sf"/>
</dbReference>
<evidence type="ECO:0000256" key="8">
    <source>
        <dbReference type="ARBA" id="ARBA00023326"/>
    </source>
</evidence>
<dbReference type="PANTHER" id="PTHR33753:SF2">
    <property type="entry name" value="GLYCOSIDE HYDROLASE FAMILY 7 PROTEIN"/>
    <property type="match status" value="1"/>
</dbReference>
<evidence type="ECO:0000256" key="1">
    <source>
        <dbReference type="ARBA" id="ARBA00001641"/>
    </source>
</evidence>
<dbReference type="InterPro" id="IPR001722">
    <property type="entry name" value="Glyco_hydro_7"/>
</dbReference>
<keyword evidence="6" id="KW-0119">Carbohydrate metabolism</keyword>
<dbReference type="PANTHER" id="PTHR33753">
    <property type="entry name" value="1,4-BETA-D-GLUCAN CELLOBIOHYDROLASE B"/>
    <property type="match status" value="1"/>
</dbReference>
<proteinExistence type="inferred from homology"/>
<evidence type="ECO:0000313" key="11">
    <source>
        <dbReference type="EMBL" id="POW06523.1"/>
    </source>
</evidence>
<evidence type="ECO:0000256" key="9">
    <source>
        <dbReference type="RuleBase" id="RU361164"/>
    </source>
</evidence>
<dbReference type="CDD" id="cd07999">
    <property type="entry name" value="GH7_CBH_EG"/>
    <property type="match status" value="1"/>
</dbReference>
<comment type="similarity">
    <text evidence="2 9">Belongs to the glycosyl hydrolase 7 (cellulase C) family.</text>
</comment>
<feature type="region of interest" description="Disordered" evidence="10">
    <location>
        <begin position="414"/>
        <end position="435"/>
    </location>
</feature>
<evidence type="ECO:0000256" key="6">
    <source>
        <dbReference type="ARBA" id="ARBA00023277"/>
    </source>
</evidence>
<dbReference type="EMBL" id="PKSL01000085">
    <property type="protein sequence ID" value="POW06523.1"/>
    <property type="molecule type" value="Genomic_DNA"/>
</dbReference>
<keyword evidence="5 9" id="KW-0136">Cellulose degradation</keyword>
<keyword evidence="12" id="KW-1185">Reference proteome</keyword>
<evidence type="ECO:0000313" key="12">
    <source>
        <dbReference type="Proteomes" id="UP000239156"/>
    </source>
</evidence>
<keyword evidence="3" id="KW-0732">Signal</keyword>
<keyword evidence="7 9" id="KW-0326">Glycosidase</keyword>
<dbReference type="VEuPathDB" id="FungiDB:PSTT_08912"/>
<evidence type="ECO:0000256" key="3">
    <source>
        <dbReference type="ARBA" id="ARBA00022729"/>
    </source>
</evidence>
<comment type="caution">
    <text evidence="11">The sequence shown here is derived from an EMBL/GenBank/DDBJ whole genome shotgun (WGS) entry which is preliminary data.</text>
</comment>
<dbReference type="GO" id="GO:0030245">
    <property type="term" value="P:cellulose catabolic process"/>
    <property type="evidence" value="ECO:0007669"/>
    <property type="project" value="UniProtKB-KW"/>
</dbReference>
<dbReference type="Proteomes" id="UP000239156">
    <property type="component" value="Unassembled WGS sequence"/>
</dbReference>
<dbReference type="SUPFAM" id="SSF49899">
    <property type="entry name" value="Concanavalin A-like lectins/glucanases"/>
    <property type="match status" value="1"/>
</dbReference>
<evidence type="ECO:0000256" key="10">
    <source>
        <dbReference type="SAM" id="MobiDB-lite"/>
    </source>
</evidence>
<dbReference type="AlphaFoldDB" id="A0A2S4VAG3"/>
<reference evidence="11" key="1">
    <citation type="submission" date="2017-12" db="EMBL/GenBank/DDBJ databases">
        <title>Gene loss provides genomic basis for host adaptation in cereal stripe rust fungi.</title>
        <authorList>
            <person name="Xia C."/>
        </authorList>
    </citation>
    <scope>NUCLEOTIDE SEQUENCE [LARGE SCALE GENOMIC DNA]</scope>
    <source>
        <strain evidence="11">93-210</strain>
    </source>
</reference>